<feature type="transmembrane region" description="Helical" evidence="6">
    <location>
        <begin position="61"/>
        <end position="81"/>
    </location>
</feature>
<dbReference type="InterPro" id="IPR052159">
    <property type="entry name" value="Competence_DNA_uptake"/>
</dbReference>
<evidence type="ECO:0000256" key="4">
    <source>
        <dbReference type="ARBA" id="ARBA00022989"/>
    </source>
</evidence>
<comment type="subcellular location">
    <subcellularLocation>
        <location evidence="1">Cell membrane</location>
        <topology evidence="1">Multi-pass membrane protein</topology>
    </subcellularLocation>
</comment>
<feature type="domain" description="Metallo-beta-lactamase" evidence="7">
    <location>
        <begin position="549"/>
        <end position="737"/>
    </location>
</feature>
<dbReference type="InterPro" id="IPR035681">
    <property type="entry name" value="ComA-like_MBL"/>
</dbReference>
<feature type="transmembrane region" description="Helical" evidence="6">
    <location>
        <begin position="469"/>
        <end position="488"/>
    </location>
</feature>
<dbReference type="Pfam" id="PF03772">
    <property type="entry name" value="Competence"/>
    <property type="match status" value="1"/>
</dbReference>
<evidence type="ECO:0000256" key="3">
    <source>
        <dbReference type="ARBA" id="ARBA00022692"/>
    </source>
</evidence>
<protein>
    <submittedName>
        <fullName evidence="8">ComEC/Rec2 family competence protein</fullName>
    </submittedName>
</protein>
<feature type="transmembrane region" description="Helical" evidence="6">
    <location>
        <begin position="337"/>
        <end position="361"/>
    </location>
</feature>
<dbReference type="SUPFAM" id="SSF56281">
    <property type="entry name" value="Metallo-hydrolase/oxidoreductase"/>
    <property type="match status" value="1"/>
</dbReference>
<evidence type="ECO:0000313" key="8">
    <source>
        <dbReference type="EMBL" id="GAA1674612.1"/>
    </source>
</evidence>
<proteinExistence type="predicted"/>
<dbReference type="CDD" id="cd07731">
    <property type="entry name" value="ComA-like_MBL-fold"/>
    <property type="match status" value="1"/>
</dbReference>
<name>A0ABN2GPB1_9MICO</name>
<keyword evidence="2" id="KW-1003">Cell membrane</keyword>
<keyword evidence="5 6" id="KW-0472">Membrane</keyword>
<evidence type="ECO:0000256" key="2">
    <source>
        <dbReference type="ARBA" id="ARBA00022475"/>
    </source>
</evidence>
<organism evidence="8 9">
    <name type="scientific">Microbacterium lacus</name>
    <dbReference type="NCBI Taxonomy" id="415217"/>
    <lineage>
        <taxon>Bacteria</taxon>
        <taxon>Bacillati</taxon>
        <taxon>Actinomycetota</taxon>
        <taxon>Actinomycetes</taxon>
        <taxon>Micrococcales</taxon>
        <taxon>Microbacteriaceae</taxon>
        <taxon>Microbacterium</taxon>
    </lineage>
</organism>
<evidence type="ECO:0000313" key="9">
    <source>
        <dbReference type="Proteomes" id="UP001500596"/>
    </source>
</evidence>
<keyword evidence="4 6" id="KW-1133">Transmembrane helix</keyword>
<feature type="transmembrane region" description="Helical" evidence="6">
    <location>
        <begin position="509"/>
        <end position="527"/>
    </location>
</feature>
<sequence length="793" mass="80692">MGLRLVPVAAGAWAAALLVTLLPSASPVVALVLWASAIGTLGVHTARRYARRSPRAGRARLWTILILSLVGAAVVASHVAIAQPPRVAAERFGLEGGRALVMRAEVTGKIERRASGEWEFDAVATRLSTGRDSKPVRIDVSIRVRPDLVDTAERLDVGAVVEASGTARRAPVGSRAVLLVSATRGVVVRDGPAGPLAVAGDLRRGLAHASAGLPEPGAGLIAGLAVGDTSAVGPDLDAAMKASSLSHLTAVSGANCAIVVGIAFLLVAMLGGSRRARVIGGIVALTGFVLLVTPEPSVVRAGAMALIAMLALMLGRTSAGIAVLSVAVTVLLAADPWLASSLGFALSTVATASLLLWARPLAHGMSRLLPRSLALALSVPLAAQLACGPLLVVIAPTVPLYGVAANLLAAPAAPVATIIGLAACLAAPIPILQAGLTAIAWLPAAWIAATAEVFSRLPGGQLPWLDGPLGVLTLAAVSVSIGLLVVVAPRASRPPRCRRLPRVRIARGAAAIVLALTVGIVAGGAALDGVAGRFTLPAGWSVLACDIGQGDAVMVRSAGAVALIDTGPDPALLEECLARAGIGRIDLLVLTHFDLDHAGGVAAVVGRVDTTLHGVVGTPDAARALRDLERAGSRIVAGHAGQSGILGAARWRILWPPAGTRAFPPGNDVSVVVEVTGGGMPASVFLGDLSRAPQSALVHSGALAPPYDLVKVAHHGSADQDPELYELLRPRVAVISVGADNTYGHPRAEILTILRGLGTRIARTDRAGIVALWREGSGVVLWRERAEDVAPAR</sequence>
<dbReference type="InterPro" id="IPR036866">
    <property type="entry name" value="RibonucZ/Hydroxyglut_hydro"/>
</dbReference>
<dbReference type="SMART" id="SM00849">
    <property type="entry name" value="Lactamase_B"/>
    <property type="match status" value="1"/>
</dbReference>
<dbReference type="InterPro" id="IPR001279">
    <property type="entry name" value="Metallo-B-lactamas"/>
</dbReference>
<keyword evidence="3 6" id="KW-0812">Transmembrane</keyword>
<reference evidence="8 9" key="1">
    <citation type="journal article" date="2019" name="Int. J. Syst. Evol. Microbiol.">
        <title>The Global Catalogue of Microorganisms (GCM) 10K type strain sequencing project: providing services to taxonomists for standard genome sequencing and annotation.</title>
        <authorList>
            <consortium name="The Broad Institute Genomics Platform"/>
            <consortium name="The Broad Institute Genome Sequencing Center for Infectious Disease"/>
            <person name="Wu L."/>
            <person name="Ma J."/>
        </authorList>
    </citation>
    <scope>NUCLEOTIDE SEQUENCE [LARGE SCALE GENOMIC DNA]</scope>
    <source>
        <strain evidence="8 9">JCM 15575</strain>
    </source>
</reference>
<feature type="transmembrane region" description="Helical" evidence="6">
    <location>
        <begin position="305"/>
        <end position="331"/>
    </location>
</feature>
<evidence type="ECO:0000256" key="5">
    <source>
        <dbReference type="ARBA" id="ARBA00023136"/>
    </source>
</evidence>
<evidence type="ECO:0000256" key="6">
    <source>
        <dbReference type="SAM" id="Phobius"/>
    </source>
</evidence>
<keyword evidence="9" id="KW-1185">Reference proteome</keyword>
<feature type="transmembrane region" description="Helical" evidence="6">
    <location>
        <begin position="431"/>
        <end position="449"/>
    </location>
</feature>
<dbReference type="InterPro" id="IPR004477">
    <property type="entry name" value="ComEC_N"/>
</dbReference>
<dbReference type="Pfam" id="PF00753">
    <property type="entry name" value="Lactamase_B"/>
    <property type="match status" value="1"/>
</dbReference>
<evidence type="ECO:0000259" key="7">
    <source>
        <dbReference type="SMART" id="SM00849"/>
    </source>
</evidence>
<comment type="caution">
    <text evidence="8">The sequence shown here is derived from an EMBL/GenBank/DDBJ whole genome shotgun (WGS) entry which is preliminary data.</text>
</comment>
<dbReference type="PANTHER" id="PTHR30619:SF1">
    <property type="entry name" value="RECOMBINATION PROTEIN 2"/>
    <property type="match status" value="1"/>
</dbReference>
<evidence type="ECO:0000256" key="1">
    <source>
        <dbReference type="ARBA" id="ARBA00004651"/>
    </source>
</evidence>
<dbReference type="Proteomes" id="UP001500596">
    <property type="component" value="Unassembled WGS sequence"/>
</dbReference>
<dbReference type="Gene3D" id="3.60.15.10">
    <property type="entry name" value="Ribonuclease Z/Hydroxyacylglutathione hydrolase-like"/>
    <property type="match status" value="1"/>
</dbReference>
<gene>
    <name evidence="8" type="ORF">GCM10009807_18310</name>
</gene>
<dbReference type="PANTHER" id="PTHR30619">
    <property type="entry name" value="DNA INTERNALIZATION/COMPETENCE PROTEIN COMEC/REC2"/>
    <property type="match status" value="1"/>
</dbReference>
<feature type="transmembrane region" description="Helical" evidence="6">
    <location>
        <begin position="373"/>
        <end position="394"/>
    </location>
</feature>
<feature type="transmembrane region" description="Helical" evidence="6">
    <location>
        <begin position="248"/>
        <end position="270"/>
    </location>
</feature>
<dbReference type="EMBL" id="BAAAPK010000001">
    <property type="protein sequence ID" value="GAA1674612.1"/>
    <property type="molecule type" value="Genomic_DNA"/>
</dbReference>
<accession>A0ABN2GPB1</accession>
<dbReference type="NCBIfam" id="TIGR00360">
    <property type="entry name" value="ComEC_N-term"/>
    <property type="match status" value="1"/>
</dbReference>
<feature type="transmembrane region" description="Helical" evidence="6">
    <location>
        <begin position="400"/>
        <end position="424"/>
    </location>
</feature>
<feature type="transmembrane region" description="Helical" evidence="6">
    <location>
        <begin position="276"/>
        <end position="293"/>
    </location>
</feature>